<protein>
    <submittedName>
        <fullName evidence="8">Cytochrome C biogenesis protein</fullName>
    </submittedName>
</protein>
<feature type="domain" description="Cytochrome c-type biogenesis protein H Ig-like" evidence="6">
    <location>
        <begin position="228"/>
        <end position="334"/>
    </location>
</feature>
<dbReference type="Pfam" id="PF23892">
    <property type="entry name" value="Ig_CycH"/>
    <property type="match status" value="1"/>
</dbReference>
<keyword evidence="9" id="KW-1185">Reference proteome</keyword>
<dbReference type="InterPro" id="IPR011990">
    <property type="entry name" value="TPR-like_helical_dom_sf"/>
</dbReference>
<dbReference type="InterPro" id="IPR056413">
    <property type="entry name" value="TPR_CcmH_CycH"/>
</dbReference>
<dbReference type="AlphaFoldDB" id="A0A0R0C9R5"/>
<evidence type="ECO:0000256" key="3">
    <source>
        <dbReference type="ARBA" id="ARBA00022803"/>
    </source>
</evidence>
<dbReference type="Proteomes" id="UP000050864">
    <property type="component" value="Unassembled WGS sequence"/>
</dbReference>
<dbReference type="EMBL" id="LDJI01000004">
    <property type="protein sequence ID" value="KRG65915.1"/>
    <property type="molecule type" value="Genomic_DNA"/>
</dbReference>
<keyword evidence="1" id="KW-0677">Repeat</keyword>
<keyword evidence="5" id="KW-1133">Transmembrane helix</keyword>
<evidence type="ECO:0000313" key="9">
    <source>
        <dbReference type="Proteomes" id="UP000050864"/>
    </source>
</evidence>
<evidence type="ECO:0000259" key="7">
    <source>
        <dbReference type="Pfam" id="PF23914"/>
    </source>
</evidence>
<dbReference type="RefSeq" id="WP_057631801.1">
    <property type="nucleotide sequence ID" value="NZ_LDJI01000004.1"/>
</dbReference>
<dbReference type="Pfam" id="PF23914">
    <property type="entry name" value="TPR_CcmH_CycH"/>
    <property type="match status" value="1"/>
</dbReference>
<keyword evidence="3 4" id="KW-0802">TPR repeat</keyword>
<evidence type="ECO:0000256" key="5">
    <source>
        <dbReference type="SAM" id="Phobius"/>
    </source>
</evidence>
<evidence type="ECO:0000259" key="6">
    <source>
        <dbReference type="Pfam" id="PF23892"/>
    </source>
</evidence>
<feature type="repeat" description="TPR" evidence="4">
    <location>
        <begin position="88"/>
        <end position="121"/>
    </location>
</feature>
<accession>A0A0R0C9R5</accession>
<proteinExistence type="predicted"/>
<dbReference type="SUPFAM" id="SSF48452">
    <property type="entry name" value="TPR-like"/>
    <property type="match status" value="1"/>
</dbReference>
<dbReference type="InterPro" id="IPR019734">
    <property type="entry name" value="TPR_rpt"/>
</dbReference>
<gene>
    <name evidence="8" type="ORF">ABB26_01460</name>
</gene>
<evidence type="ECO:0000313" key="8">
    <source>
        <dbReference type="EMBL" id="KRG65915.1"/>
    </source>
</evidence>
<keyword evidence="2" id="KW-0201">Cytochrome c-type biogenesis</keyword>
<dbReference type="OrthoDB" id="9776053at2"/>
<evidence type="ECO:0000256" key="1">
    <source>
        <dbReference type="ARBA" id="ARBA00022737"/>
    </source>
</evidence>
<dbReference type="PROSITE" id="PS50005">
    <property type="entry name" value="TPR"/>
    <property type="match status" value="1"/>
</dbReference>
<organism evidence="8 9">
    <name type="scientific">Stenotrophomonas humi</name>
    <dbReference type="NCBI Taxonomy" id="405444"/>
    <lineage>
        <taxon>Bacteria</taxon>
        <taxon>Pseudomonadati</taxon>
        <taxon>Pseudomonadota</taxon>
        <taxon>Gammaproteobacteria</taxon>
        <taxon>Lysobacterales</taxon>
        <taxon>Lysobacteraceae</taxon>
        <taxon>Stenotrophomonas</taxon>
    </lineage>
</organism>
<dbReference type="PATRIC" id="fig|405444.3.peg.2694"/>
<evidence type="ECO:0000256" key="2">
    <source>
        <dbReference type="ARBA" id="ARBA00022748"/>
    </source>
</evidence>
<keyword evidence="5" id="KW-0472">Membrane</keyword>
<dbReference type="GO" id="GO:0017004">
    <property type="term" value="P:cytochrome complex assembly"/>
    <property type="evidence" value="ECO:0007669"/>
    <property type="project" value="UniProtKB-KW"/>
</dbReference>
<keyword evidence="5" id="KW-0812">Transmembrane</keyword>
<feature type="domain" description="Cytochrome c-type biogenesis protein H TPR" evidence="7">
    <location>
        <begin position="58"/>
        <end position="193"/>
    </location>
</feature>
<sequence length="338" mass="35604">MVNTAFLAGAALLAAVTTGLTLWPLWRSGKRGIWATLVGTLVVATLGLYQWLGTPAALQPQASATAPQTIEDGIAQLQSVLQQNPERMDGWVLLARSQLEVGKVADAAESYQRAVKLAPDEPGLLVEAAQTRAQAAPDFLFDDTAAQWLQHARSLAPDNERAIWLIGIVQRQRGQNDDAARTWESLLPKLEPAAAAALQEQIDIARGRATTESSSAAPTTTAGSANAITVTVTLAPSLAARAASGKDTVFVIARVPGGPPMPVAVERHPVRGMPLTVTLDDADGPMPTQKLSALKEVEVFARLSASGKAMRQEGDVDSAPVRVSLPAETPLEITLGQP</sequence>
<dbReference type="Gene3D" id="1.25.40.10">
    <property type="entry name" value="Tetratricopeptide repeat domain"/>
    <property type="match status" value="1"/>
</dbReference>
<dbReference type="STRING" id="405444.ABB26_01460"/>
<dbReference type="PANTHER" id="PTHR47870:SF1">
    <property type="entry name" value="CYTOCHROME C-TYPE BIOGENESIS PROTEIN CCMH"/>
    <property type="match status" value="1"/>
</dbReference>
<dbReference type="PANTHER" id="PTHR47870">
    <property type="entry name" value="CYTOCHROME C-TYPE BIOGENESIS PROTEIN CCMH"/>
    <property type="match status" value="1"/>
</dbReference>
<evidence type="ECO:0000256" key="4">
    <source>
        <dbReference type="PROSITE-ProRule" id="PRU00339"/>
    </source>
</evidence>
<feature type="transmembrane region" description="Helical" evidence="5">
    <location>
        <begin position="6"/>
        <end position="26"/>
    </location>
</feature>
<reference evidence="8 9" key="1">
    <citation type="submission" date="2015-05" db="EMBL/GenBank/DDBJ databases">
        <title>Genome sequencing and analysis of members of genus Stenotrophomonas.</title>
        <authorList>
            <person name="Patil P.P."/>
            <person name="Midha S."/>
            <person name="Patil P.B."/>
        </authorList>
    </citation>
    <scope>NUCLEOTIDE SEQUENCE [LARGE SCALE GENOMIC DNA]</scope>
    <source>
        <strain evidence="8 9">DSM 18929</strain>
    </source>
</reference>
<comment type="caution">
    <text evidence="8">The sequence shown here is derived from an EMBL/GenBank/DDBJ whole genome shotgun (WGS) entry which is preliminary data.</text>
</comment>
<feature type="transmembrane region" description="Helical" evidence="5">
    <location>
        <begin position="33"/>
        <end position="52"/>
    </location>
</feature>
<dbReference type="InterPro" id="IPR056412">
    <property type="entry name" value="Ig_CycH"/>
</dbReference>
<dbReference type="InterPro" id="IPR051263">
    <property type="entry name" value="C-type_cytochrome_biogenesis"/>
</dbReference>
<name>A0A0R0C9R5_9GAMM</name>